<dbReference type="AlphaFoldDB" id="A0A550CLG2"/>
<evidence type="ECO:0000259" key="1">
    <source>
        <dbReference type="PROSITE" id="PS50097"/>
    </source>
</evidence>
<dbReference type="EMBL" id="VDMD01000004">
    <property type="protein sequence ID" value="TRM65653.1"/>
    <property type="molecule type" value="Genomic_DNA"/>
</dbReference>
<accession>A0A550CLG2</accession>
<feature type="domain" description="BTB" evidence="1">
    <location>
        <begin position="304"/>
        <end position="369"/>
    </location>
</feature>
<dbReference type="PANTHER" id="PTHR47022">
    <property type="entry name" value="BTB AND MATH DOMAIN-CONTAINING PROTEIN 36-RELATED"/>
    <property type="match status" value="1"/>
</dbReference>
<proteinExistence type="predicted"/>
<evidence type="ECO:0000313" key="2">
    <source>
        <dbReference type="EMBL" id="TRM65653.1"/>
    </source>
</evidence>
<dbReference type="OrthoDB" id="2593747at2759"/>
<dbReference type="SUPFAM" id="SSF54695">
    <property type="entry name" value="POZ domain"/>
    <property type="match status" value="2"/>
</dbReference>
<dbReference type="STRING" id="97359.A0A550CLG2"/>
<gene>
    <name evidence="2" type="ORF">BD626DRAFT_627683</name>
</gene>
<keyword evidence="3" id="KW-1185">Reference proteome</keyword>
<dbReference type="SMART" id="SM00225">
    <property type="entry name" value="BTB"/>
    <property type="match status" value="3"/>
</dbReference>
<protein>
    <recommendedName>
        <fullName evidence="1">BTB domain-containing protein</fullName>
    </recommendedName>
</protein>
<dbReference type="PROSITE" id="PS50097">
    <property type="entry name" value="BTB"/>
    <property type="match status" value="1"/>
</dbReference>
<dbReference type="Gene3D" id="3.30.710.10">
    <property type="entry name" value="Potassium Channel Kv1.1, Chain A"/>
    <property type="match status" value="2"/>
</dbReference>
<sequence length="1011" mass="113430">MQSSGADPSPLKRSAAYYFDDGDIVVRAEATLFRFHAFHLQRESTHFDNVIRARVEGGAAGLQAGRGFGEDDPLILNDVKGDDFEGLLWVLYESAYVWPGTVDTSVTAKWESGLRVAAKYNMREIAKVACYALGRTGMLGDARKIALCAKHGMDKYWVLGELRRVLSRVEPLSPAEGEELGPALTATLAAAREELRLEDIRHGTPCTPTPLCTRCREYFAKCSGGIHVCVGFSLHSYLCPRAGREPWPQDKFLREIVLVAPYGMSERWRQRADSHHYGLSSGSSYTIVPPRICASPDTWPHAGGDLYLQIEGNVYYVHSYHLKRASPVFAQMFHLPPNGTVLEGTSASHPVTLDVKAYDFESLLWFFYDYPYQWHVFQNLLRPKSNSYSRSYVPDGHLIPKWKAILAMADMFDMEDVCRVASYELDYHGGLTDIAKISRCVRHRLSLDWALGALVCVCARPEAITREEARDLGWEMTALVAAAREQGRNQGVREHALQADGLTETLSDIVRDNIIHVWNAIYYFGDGDLLVQARDKDSGIDILYRSHSFHLLKATTYFDKTLQTRAAGPEGTQDGDECALVLNDTESKDIEHLMWFFYDSAYAWSGMVDTSLTKKWNSVLLLAEKYSMKEVARVACHALGRANALGDIHKIALCMKHDMGKDWVLEALKRLLSRKDPVSLDEGQKLGLRMTAALTEARAKMRGKRASRPVRISCSPEASICGTCNRPNARCSRGNHFCPGIGGFGLHPHNTPCPRRPNAVVPQIDLCSQDVAAILDSRDVSLSEHDPVEDPLSRSHSVPFGQDYKSLRPRDDLFFRVEDSVCHIHSYILKRTPSAFADMLALPSDHLYTEGRSADKPIALDVKKRDFDNLLWFFYESPYKWSYVADPRLTTKWESILAVADMFSMEEVCRVATYALAHHGGLSDIRRISLCSQYSIESEWAMDALKSLCLRTDSVTLAEAREIGLEMTTLVGAAREQLIREQLQSQHSPNVVSSETAGKIVRDTILLPRRQ</sequence>
<dbReference type="Proteomes" id="UP000320762">
    <property type="component" value="Unassembled WGS sequence"/>
</dbReference>
<dbReference type="InterPro" id="IPR011333">
    <property type="entry name" value="SKP1/BTB/POZ_sf"/>
</dbReference>
<evidence type="ECO:0000313" key="3">
    <source>
        <dbReference type="Proteomes" id="UP000320762"/>
    </source>
</evidence>
<comment type="caution">
    <text evidence="2">The sequence shown here is derived from an EMBL/GenBank/DDBJ whole genome shotgun (WGS) entry which is preliminary data.</text>
</comment>
<dbReference type="PANTHER" id="PTHR47022:SF1">
    <property type="entry name" value="BTB AND MATH DOMAIN-CONTAINING PROTEIN 36-RELATED"/>
    <property type="match status" value="1"/>
</dbReference>
<organism evidence="2 3">
    <name type="scientific">Schizophyllum amplum</name>
    <dbReference type="NCBI Taxonomy" id="97359"/>
    <lineage>
        <taxon>Eukaryota</taxon>
        <taxon>Fungi</taxon>
        <taxon>Dikarya</taxon>
        <taxon>Basidiomycota</taxon>
        <taxon>Agaricomycotina</taxon>
        <taxon>Agaricomycetes</taxon>
        <taxon>Agaricomycetidae</taxon>
        <taxon>Agaricales</taxon>
        <taxon>Schizophyllaceae</taxon>
        <taxon>Schizophyllum</taxon>
    </lineage>
</organism>
<dbReference type="InterPro" id="IPR000210">
    <property type="entry name" value="BTB/POZ_dom"/>
</dbReference>
<name>A0A550CLG2_9AGAR</name>
<reference evidence="2 3" key="1">
    <citation type="journal article" date="2019" name="New Phytol.">
        <title>Comparative genomics reveals unique wood-decay strategies and fruiting body development in the Schizophyllaceae.</title>
        <authorList>
            <person name="Almasi E."/>
            <person name="Sahu N."/>
            <person name="Krizsan K."/>
            <person name="Balint B."/>
            <person name="Kovacs G.M."/>
            <person name="Kiss B."/>
            <person name="Cseklye J."/>
            <person name="Drula E."/>
            <person name="Henrissat B."/>
            <person name="Nagy I."/>
            <person name="Chovatia M."/>
            <person name="Adam C."/>
            <person name="LaButti K."/>
            <person name="Lipzen A."/>
            <person name="Riley R."/>
            <person name="Grigoriev I.V."/>
            <person name="Nagy L.G."/>
        </authorList>
    </citation>
    <scope>NUCLEOTIDE SEQUENCE [LARGE SCALE GENOMIC DNA]</scope>
    <source>
        <strain evidence="2 3">NL-1724</strain>
    </source>
</reference>